<reference evidence="19" key="2">
    <citation type="submission" date="2014-07" db="EMBL/GenBank/DDBJ databases">
        <authorList>
            <person name="Hull J."/>
        </authorList>
    </citation>
    <scope>NUCLEOTIDE SEQUENCE</scope>
</reference>
<comment type="cofactor">
    <cofactor evidence="1">
        <name>Mn(2+)</name>
        <dbReference type="ChEBI" id="CHEBI:29035"/>
    </cofactor>
</comment>
<dbReference type="Gene3D" id="1.10.10.1050">
    <property type="entry name" value="Dcp2, box A domain"/>
    <property type="match status" value="1"/>
</dbReference>
<proteinExistence type="inferred from homology"/>
<feature type="compositionally biased region" description="Polar residues" evidence="17">
    <location>
        <begin position="311"/>
        <end position="326"/>
    </location>
</feature>
<evidence type="ECO:0000256" key="6">
    <source>
        <dbReference type="ARBA" id="ARBA00022490"/>
    </source>
</evidence>
<evidence type="ECO:0000256" key="13">
    <source>
        <dbReference type="ARBA" id="ARBA00047661"/>
    </source>
</evidence>
<dbReference type="EMBL" id="GBHO01023427">
    <property type="protein sequence ID" value="JAG20177.1"/>
    <property type="molecule type" value="Transcribed_RNA"/>
</dbReference>
<dbReference type="PANTHER" id="PTHR23114:SF17">
    <property type="entry name" value="M7GPPPN-MRNA HYDROLASE"/>
    <property type="match status" value="1"/>
</dbReference>
<feature type="compositionally biased region" description="Basic and acidic residues" evidence="17">
    <location>
        <begin position="372"/>
        <end position="384"/>
    </location>
</feature>
<dbReference type="PROSITE" id="PS51462">
    <property type="entry name" value="NUDIX"/>
    <property type="match status" value="1"/>
</dbReference>
<keyword evidence="7" id="KW-0597">Phosphoprotein</keyword>
<reference evidence="19" key="1">
    <citation type="journal article" date="2014" name="PLoS ONE">
        <title>Transcriptome-Based Identification of ABC Transporters in the Western Tarnished Plant Bug Lygus hesperus.</title>
        <authorList>
            <person name="Hull J.J."/>
            <person name="Chaney K."/>
            <person name="Geib S.M."/>
            <person name="Fabrick J.A."/>
            <person name="Brent C.S."/>
            <person name="Walsh D."/>
            <person name="Lavine L.C."/>
        </authorList>
    </citation>
    <scope>NUCLEOTIDE SEQUENCE</scope>
</reference>
<comment type="function">
    <text evidence="14">Decapping metalloenzyme that catalyzes the cleavage of the cap structure on mRNAs. Removes the 7-methyl guanine cap structure from mRNA molecules, yielding a 5'-phosphorylated mRNA fragment and 7m-GDP. Necessary for the degradation of mRNAs, both in normal mRNA turnover and in nonsense-mediated mRNA decay. Plays a role in replication-dependent histone mRNA degradation. Has higher activity towards mRNAs that lack a poly(A) tail. Has no activity towards a cap structure lacking an RNA moiety. The presence of a N(6)-methyladenosine methylation at the second transcribed position of mRNAs (N(6),2'-O-dimethyladenosine cap; m6A(m)) provides resistance to DCP2-mediated decapping. Blocks autophagy in nutrient-rich conditions by repressing the expression of ATG-related genes through degradation of their transcripts.</text>
</comment>
<dbReference type="InterPro" id="IPR036189">
    <property type="entry name" value="DCP2_BoxA_sf"/>
</dbReference>
<dbReference type="GO" id="GO:0030145">
    <property type="term" value="F:manganese ion binding"/>
    <property type="evidence" value="ECO:0007669"/>
    <property type="project" value="InterPro"/>
</dbReference>
<dbReference type="GO" id="GO:0000290">
    <property type="term" value="P:deadenylation-dependent decapping of nuclear-transcribed mRNA"/>
    <property type="evidence" value="ECO:0007669"/>
    <property type="project" value="InterPro"/>
</dbReference>
<dbReference type="InterPro" id="IPR020084">
    <property type="entry name" value="NUDIX_hydrolase_CS"/>
</dbReference>
<dbReference type="InterPro" id="IPR044099">
    <property type="entry name" value="Dcp2_NUDIX"/>
</dbReference>
<accession>A0A0A9XHI6</accession>
<evidence type="ECO:0000256" key="11">
    <source>
        <dbReference type="ARBA" id="ARBA00023211"/>
    </source>
</evidence>
<evidence type="ECO:0000313" key="19">
    <source>
        <dbReference type="EMBL" id="JAG20177.1"/>
    </source>
</evidence>
<evidence type="ECO:0000256" key="15">
    <source>
        <dbReference type="ARBA" id="ARBA00068566"/>
    </source>
</evidence>
<keyword evidence="11" id="KW-0464">Manganese</keyword>
<organism evidence="19">
    <name type="scientific">Lygus hesperus</name>
    <name type="common">Western plant bug</name>
    <dbReference type="NCBI Taxonomy" id="30085"/>
    <lineage>
        <taxon>Eukaryota</taxon>
        <taxon>Metazoa</taxon>
        <taxon>Ecdysozoa</taxon>
        <taxon>Arthropoda</taxon>
        <taxon>Hexapoda</taxon>
        <taxon>Insecta</taxon>
        <taxon>Pterygota</taxon>
        <taxon>Neoptera</taxon>
        <taxon>Paraneoptera</taxon>
        <taxon>Hemiptera</taxon>
        <taxon>Heteroptera</taxon>
        <taxon>Panheteroptera</taxon>
        <taxon>Cimicomorpha</taxon>
        <taxon>Miridae</taxon>
        <taxon>Mirini</taxon>
        <taxon>Lygus</taxon>
    </lineage>
</organism>
<dbReference type="FunFam" id="3.90.79.10:FF:000003">
    <property type="entry name" value="M7GpppN-mRNA hydrolase isoform 2"/>
    <property type="match status" value="1"/>
</dbReference>
<keyword evidence="9" id="KW-0378">Hydrolase</keyword>
<gene>
    <name evidence="19" type="primary">Dcp2_1</name>
    <name evidence="20" type="synonym">Dcp2_0</name>
    <name evidence="20" type="ORF">CM83_87272</name>
    <name evidence="19" type="ORF">CM83_87273</name>
</gene>
<evidence type="ECO:0000313" key="20">
    <source>
        <dbReference type="EMBL" id="JAG20178.1"/>
    </source>
</evidence>
<comment type="cofactor">
    <cofactor evidence="2">
        <name>Mg(2+)</name>
        <dbReference type="ChEBI" id="CHEBI:18420"/>
    </cofactor>
</comment>
<keyword evidence="8" id="KW-0479">Metal-binding</keyword>
<feature type="domain" description="Nudix hydrolase" evidence="18">
    <location>
        <begin position="92"/>
        <end position="221"/>
    </location>
</feature>
<evidence type="ECO:0000256" key="8">
    <source>
        <dbReference type="ARBA" id="ARBA00022723"/>
    </source>
</evidence>
<feature type="region of interest" description="Disordered" evidence="17">
    <location>
        <begin position="469"/>
        <end position="488"/>
    </location>
</feature>
<keyword evidence="12" id="KW-0539">Nucleus</keyword>
<feature type="region of interest" description="Disordered" evidence="17">
    <location>
        <begin position="294"/>
        <end position="327"/>
    </location>
</feature>
<dbReference type="SMART" id="SM01125">
    <property type="entry name" value="DCP2"/>
    <property type="match status" value="1"/>
</dbReference>
<dbReference type="GO" id="GO:0000184">
    <property type="term" value="P:nuclear-transcribed mRNA catabolic process, nonsense-mediated decay"/>
    <property type="evidence" value="ECO:0007669"/>
    <property type="project" value="InterPro"/>
</dbReference>
<evidence type="ECO:0000256" key="2">
    <source>
        <dbReference type="ARBA" id="ARBA00001946"/>
    </source>
</evidence>
<protein>
    <recommendedName>
        <fullName evidence="15">m7GpppN-mRNA hydrolase</fullName>
    </recommendedName>
    <alternativeName>
        <fullName evidence="16">mRNA-decapping enzyme 2</fullName>
    </alternativeName>
</protein>
<dbReference type="Pfam" id="PF00293">
    <property type="entry name" value="NUDIX"/>
    <property type="match status" value="1"/>
</dbReference>
<keyword evidence="10" id="KW-0694">RNA-binding</keyword>
<dbReference type="EMBL" id="GBHO01023426">
    <property type="protein sequence ID" value="JAG20178.1"/>
    <property type="molecule type" value="Transcribed_RNA"/>
</dbReference>
<evidence type="ECO:0000256" key="4">
    <source>
        <dbReference type="ARBA" id="ARBA00004201"/>
    </source>
</evidence>
<evidence type="ECO:0000256" key="7">
    <source>
        <dbReference type="ARBA" id="ARBA00022553"/>
    </source>
</evidence>
<dbReference type="SUPFAM" id="SSF55811">
    <property type="entry name" value="Nudix"/>
    <property type="match status" value="1"/>
</dbReference>
<dbReference type="AlphaFoldDB" id="A0A0A9XHI6"/>
<dbReference type="Pfam" id="PF05026">
    <property type="entry name" value="DCP2"/>
    <property type="match status" value="1"/>
</dbReference>
<name>A0A0A9XHI6_LYGHE</name>
<dbReference type="InterPro" id="IPR000086">
    <property type="entry name" value="NUDIX_hydrolase_dom"/>
</dbReference>
<evidence type="ECO:0000256" key="17">
    <source>
        <dbReference type="SAM" id="MobiDB-lite"/>
    </source>
</evidence>
<dbReference type="PANTHER" id="PTHR23114">
    <property type="entry name" value="M7GPPPN-MRNA HYDROLASE"/>
    <property type="match status" value="1"/>
</dbReference>
<keyword evidence="6" id="KW-0963">Cytoplasm</keyword>
<dbReference type="GO" id="GO:0000932">
    <property type="term" value="C:P-body"/>
    <property type="evidence" value="ECO:0007669"/>
    <property type="project" value="UniProtKB-SubCell"/>
</dbReference>
<comment type="subcellular location">
    <subcellularLocation>
        <location evidence="4">Cytoplasm</location>
        <location evidence="4">P-body</location>
    </subcellularLocation>
    <subcellularLocation>
        <location evidence="3">Nucleus</location>
    </subcellularLocation>
</comment>
<dbReference type="InterPro" id="IPR015797">
    <property type="entry name" value="NUDIX_hydrolase-like_dom_sf"/>
</dbReference>
<evidence type="ECO:0000256" key="16">
    <source>
        <dbReference type="ARBA" id="ARBA00078183"/>
    </source>
</evidence>
<dbReference type="FunFam" id="1.10.10.1050:FF:000001">
    <property type="entry name" value="M7GpppN-mRNA hydrolase isoform 2"/>
    <property type="match status" value="1"/>
</dbReference>
<dbReference type="CDD" id="cd03672">
    <property type="entry name" value="NUDIX_Dcp2p_Nudt20"/>
    <property type="match status" value="1"/>
</dbReference>
<feature type="compositionally biased region" description="Polar residues" evidence="17">
    <location>
        <begin position="342"/>
        <end position="357"/>
    </location>
</feature>
<evidence type="ECO:0000256" key="12">
    <source>
        <dbReference type="ARBA" id="ARBA00023242"/>
    </source>
</evidence>
<dbReference type="GO" id="GO:0005634">
    <property type="term" value="C:nucleus"/>
    <property type="evidence" value="ECO:0007669"/>
    <property type="project" value="UniProtKB-SubCell"/>
</dbReference>
<dbReference type="GO" id="GO:0003723">
    <property type="term" value="F:RNA binding"/>
    <property type="evidence" value="ECO:0007669"/>
    <property type="project" value="UniProtKB-KW"/>
</dbReference>
<dbReference type="SUPFAM" id="SSF140586">
    <property type="entry name" value="Dcp2 domain-like"/>
    <property type="match status" value="1"/>
</dbReference>
<evidence type="ECO:0000256" key="3">
    <source>
        <dbReference type="ARBA" id="ARBA00004123"/>
    </source>
</evidence>
<evidence type="ECO:0000259" key="18">
    <source>
        <dbReference type="PROSITE" id="PS51462"/>
    </source>
</evidence>
<sequence>MDGIIPIDVLDDLCSRFIINVPEEERKNVIRICFQIELAHWFYIDFYSKQKETRKICNLKEFASIVFKHVPFLHPFVEKVDKIIDEWKEYKYCVPTYGAILLNEDLSHALLVQSYCSKSSWGFPKGKINKGESPWQCAIREVLEETGFDIREHMDPTEYVEAVINDQTVRLYIIPGISMDQQFVPRTRNEIKSVNWFPLADLPATKKEATTKLKTMSGTMSLFMVTPFVRKLREWIYENYGRTPKKAKSKRPRNKSCGDLDYLELKDYVNQTPDKKKGGKKGTDKEVFVEDVEEKYSTPGAKQGGHKSRKSVTSEGMSVTGSSNLASEAEVKVRRTLEYVMSQNPNMSSSPVTNPSDHSAAKKTPSQIRILKKPDTSRPQDRPISGKELLTTLFSKQELTAVDATSKIKTAESVQASVGKHKSSKPVDNLLAESPQSKSFGNIQHDRVLSSFARVSHKAGGRNYFLSHSPAVDHPKNPDCKSADPHDSGKPLKFTEITFSKSFEKNGAKAWSNFKFDRQAVIKRLNG</sequence>
<dbReference type="PROSITE" id="PS00893">
    <property type="entry name" value="NUDIX_BOX"/>
    <property type="match status" value="1"/>
</dbReference>
<evidence type="ECO:0000256" key="9">
    <source>
        <dbReference type="ARBA" id="ARBA00022801"/>
    </source>
</evidence>
<evidence type="ECO:0000256" key="14">
    <source>
        <dbReference type="ARBA" id="ARBA00060003"/>
    </source>
</evidence>
<evidence type="ECO:0000256" key="1">
    <source>
        <dbReference type="ARBA" id="ARBA00001936"/>
    </source>
</evidence>
<comment type="catalytic activity">
    <reaction evidence="13">
        <text>a 5'-end (N(7)-methyl 5'-triphosphoguanosine)-ribonucleoside in mRNA + H2O = N(7)-methyl-GDP + a 5'-end phospho-ribonucleoside in mRNA + 2 H(+)</text>
        <dbReference type="Rhea" id="RHEA:67484"/>
        <dbReference type="Rhea" id="RHEA-COMP:15692"/>
        <dbReference type="Rhea" id="RHEA-COMP:17167"/>
        <dbReference type="ChEBI" id="CHEBI:15377"/>
        <dbReference type="ChEBI" id="CHEBI:15378"/>
        <dbReference type="ChEBI" id="CHEBI:63714"/>
        <dbReference type="ChEBI" id="CHEBI:138282"/>
        <dbReference type="ChEBI" id="CHEBI:156461"/>
        <dbReference type="EC" id="3.6.1.62"/>
    </reaction>
    <physiologicalReaction direction="left-to-right" evidence="13">
        <dbReference type="Rhea" id="RHEA:67485"/>
    </physiologicalReaction>
</comment>
<feature type="region of interest" description="Disordered" evidence="17">
    <location>
        <begin position="342"/>
        <end position="384"/>
    </location>
</feature>
<evidence type="ECO:0000256" key="10">
    <source>
        <dbReference type="ARBA" id="ARBA00022884"/>
    </source>
</evidence>
<dbReference type="Gene3D" id="3.90.79.10">
    <property type="entry name" value="Nucleoside Triphosphate Pyrophosphohydrolase"/>
    <property type="match status" value="1"/>
</dbReference>
<dbReference type="InterPro" id="IPR007722">
    <property type="entry name" value="DCP2_BoxA"/>
</dbReference>
<evidence type="ECO:0000256" key="5">
    <source>
        <dbReference type="ARBA" id="ARBA00005279"/>
    </source>
</evidence>
<feature type="compositionally biased region" description="Basic and acidic residues" evidence="17">
    <location>
        <begin position="471"/>
        <end position="488"/>
    </location>
</feature>
<comment type="similarity">
    <text evidence="5">Belongs to the Nudix hydrolase family. DCP2 subfamily.</text>
</comment>
<dbReference type="GO" id="GO:0140933">
    <property type="term" value="F:5'-(N(7)-methylguanosine 5'-triphospho)-[mRNA] hydrolase activity"/>
    <property type="evidence" value="ECO:0007669"/>
    <property type="project" value="UniProtKB-EC"/>
</dbReference>